<dbReference type="InterPro" id="IPR034457">
    <property type="entry name" value="Organic_radical-activating"/>
</dbReference>
<dbReference type="EMBL" id="MRAD01000014">
    <property type="protein sequence ID" value="OOO61423.1"/>
    <property type="molecule type" value="Genomic_DNA"/>
</dbReference>
<comment type="subcellular location">
    <subcellularLocation>
        <location evidence="10">Cytoplasm</location>
    </subcellularLocation>
</comment>
<evidence type="ECO:0000256" key="5">
    <source>
        <dbReference type="ARBA" id="ARBA00022691"/>
    </source>
</evidence>
<dbReference type="CDD" id="cd01335">
    <property type="entry name" value="Radical_SAM"/>
    <property type="match status" value="1"/>
</dbReference>
<keyword evidence="4 10" id="KW-0004">4Fe-4S</keyword>
<dbReference type="SFLD" id="SFLDS00029">
    <property type="entry name" value="Radical_SAM"/>
    <property type="match status" value="1"/>
</dbReference>
<dbReference type="Gene3D" id="3.20.20.70">
    <property type="entry name" value="Aldolase class I"/>
    <property type="match status" value="1"/>
</dbReference>
<name>A0A1S9I3I4_9CLOT</name>
<dbReference type="PANTHER" id="PTHR30352:SF5">
    <property type="entry name" value="PYRUVATE FORMATE-LYASE 1-ACTIVATING ENZYME"/>
    <property type="match status" value="1"/>
</dbReference>
<reference evidence="13 15" key="2">
    <citation type="submission" date="2016-12" db="EMBL/GenBank/DDBJ databases">
        <title>Clostridium tepidum sp. nov., a close relative of Clostridium sporogenes and Clostridium botulinum Group I.</title>
        <authorList>
            <person name="Dobritsa A.P."/>
            <person name="Kutumbaka K.K."/>
            <person name="Werner K."/>
            <person name="Wiedmann M."/>
            <person name="Asmus A."/>
            <person name="Samadpour M."/>
        </authorList>
    </citation>
    <scope>NUCLEOTIDE SEQUENCE [LARGE SCALE GENOMIC DNA]</scope>
    <source>
        <strain evidence="13 15">IEH 97212</strain>
    </source>
</reference>
<dbReference type="PROSITE" id="PS51918">
    <property type="entry name" value="RADICAL_SAM"/>
    <property type="match status" value="1"/>
</dbReference>
<dbReference type="EC" id="1.97.1.4" evidence="10"/>
<dbReference type="STRING" id="1962263.BS637_12350"/>
<feature type="domain" description="Radical SAM core" evidence="11">
    <location>
        <begin position="13"/>
        <end position="232"/>
    </location>
</feature>
<dbReference type="NCBIfam" id="TIGR02493">
    <property type="entry name" value="PFLA"/>
    <property type="match status" value="1"/>
</dbReference>
<organism evidence="13 15">
    <name type="scientific">Clostridium tepidum</name>
    <dbReference type="NCBI Taxonomy" id="1962263"/>
    <lineage>
        <taxon>Bacteria</taxon>
        <taxon>Bacillati</taxon>
        <taxon>Bacillota</taxon>
        <taxon>Clostridia</taxon>
        <taxon>Eubacteriales</taxon>
        <taxon>Clostridiaceae</taxon>
        <taxon>Clostridium</taxon>
    </lineage>
</organism>
<dbReference type="InterPro" id="IPR007197">
    <property type="entry name" value="rSAM"/>
</dbReference>
<dbReference type="GO" id="GO:0043365">
    <property type="term" value="F:[formate-C-acetyltransferase]-activating enzyme activity"/>
    <property type="evidence" value="ECO:0007669"/>
    <property type="project" value="UniProtKB-UniRule"/>
</dbReference>
<dbReference type="GO" id="GO:0005737">
    <property type="term" value="C:cytoplasm"/>
    <property type="evidence" value="ECO:0007669"/>
    <property type="project" value="UniProtKB-SubCell"/>
</dbReference>
<dbReference type="PROSITE" id="PS01087">
    <property type="entry name" value="RADICAL_ACTIVATING"/>
    <property type="match status" value="1"/>
</dbReference>
<comment type="caution">
    <text evidence="13">The sequence shown here is derived from an EMBL/GenBank/DDBJ whole genome shotgun (WGS) entry which is preliminary data.</text>
</comment>
<dbReference type="GO" id="GO:0016829">
    <property type="term" value="F:lyase activity"/>
    <property type="evidence" value="ECO:0007669"/>
    <property type="project" value="UniProtKB-KW"/>
</dbReference>
<dbReference type="SFLD" id="SFLDG01066">
    <property type="entry name" value="organic_radical-activating_enz"/>
    <property type="match status" value="1"/>
</dbReference>
<accession>A0A1S9I3I4</accession>
<keyword evidence="7 10" id="KW-0560">Oxidoreductase</keyword>
<gene>
    <name evidence="12" type="ORF">BS637_12350</name>
    <name evidence="13" type="ORF">BS638_09895</name>
</gene>
<evidence type="ECO:0000256" key="2">
    <source>
        <dbReference type="ARBA" id="ARBA00009777"/>
    </source>
</evidence>
<evidence type="ECO:0000259" key="11">
    <source>
        <dbReference type="PROSITE" id="PS51918"/>
    </source>
</evidence>
<dbReference type="AlphaFoldDB" id="A0A1S9I3I4"/>
<dbReference type="Proteomes" id="UP000190206">
    <property type="component" value="Unassembled WGS sequence"/>
</dbReference>
<evidence type="ECO:0000256" key="9">
    <source>
        <dbReference type="ARBA" id="ARBA00023014"/>
    </source>
</evidence>
<proteinExistence type="inferred from homology"/>
<dbReference type="InterPro" id="IPR001989">
    <property type="entry name" value="Radical_activat_CS"/>
</dbReference>
<dbReference type="InterPro" id="IPR058240">
    <property type="entry name" value="rSAM_sf"/>
</dbReference>
<keyword evidence="14" id="KW-1185">Reference proteome</keyword>
<evidence type="ECO:0000256" key="7">
    <source>
        <dbReference type="ARBA" id="ARBA00023002"/>
    </source>
</evidence>
<protein>
    <recommendedName>
        <fullName evidence="3 10">Pyruvate formate-lyase-activating enzyme</fullName>
        <ecNumber evidence="10">1.97.1.4</ecNumber>
    </recommendedName>
</protein>
<keyword evidence="9 10" id="KW-0411">Iron-sulfur</keyword>
<dbReference type="EMBL" id="MRAE01000024">
    <property type="protein sequence ID" value="OOO64884.1"/>
    <property type="molecule type" value="Genomic_DNA"/>
</dbReference>
<evidence type="ECO:0000256" key="3">
    <source>
        <dbReference type="ARBA" id="ARBA00021356"/>
    </source>
</evidence>
<keyword evidence="13" id="KW-0670">Pyruvate</keyword>
<evidence type="ECO:0000256" key="1">
    <source>
        <dbReference type="ARBA" id="ARBA00003141"/>
    </source>
</evidence>
<evidence type="ECO:0000256" key="6">
    <source>
        <dbReference type="ARBA" id="ARBA00022723"/>
    </source>
</evidence>
<keyword evidence="13" id="KW-0456">Lyase</keyword>
<comment type="similarity">
    <text evidence="2 10">Belongs to the organic radical-activating enzymes family.</text>
</comment>
<dbReference type="OrthoDB" id="9782387at2"/>
<dbReference type="Proteomes" id="UP000190256">
    <property type="component" value="Unassembled WGS sequence"/>
</dbReference>
<sequence length="232" mass="26638">MGKIHSIETMGLVDGPGIRVVVFFQGCQLRCIYCHNPDTWDLNSGIEISSDEILKKVLRYKPYFKNVGGITCSGGEPLMQPEFLLEVLKKSKSKGIHTVLDTSGVGKGNYEDILKYVDLVILDIKHIDEKEYINICGRTMEEFNKFKNTVNKLNKKLWIRHVIVPGINDNIDHIYKFKDYANNFSNVEKIELLPYHTLGVNKYENMGIKYRLKNVNPLSKDKLKKLNKIIST</sequence>
<evidence type="ECO:0000256" key="4">
    <source>
        <dbReference type="ARBA" id="ARBA00022485"/>
    </source>
</evidence>
<keyword evidence="10" id="KW-0963">Cytoplasm</keyword>
<evidence type="ECO:0000313" key="12">
    <source>
        <dbReference type="EMBL" id="OOO61423.1"/>
    </source>
</evidence>
<dbReference type="PANTHER" id="PTHR30352">
    <property type="entry name" value="PYRUVATE FORMATE-LYASE-ACTIVATING ENZYME"/>
    <property type="match status" value="1"/>
</dbReference>
<comment type="cofactor">
    <cofactor evidence="10">
        <name>[4Fe-4S] cluster</name>
        <dbReference type="ChEBI" id="CHEBI:49883"/>
    </cofactor>
    <text evidence="10">Binds 1 [4Fe-4S] cluster. The cluster is coordinated with 3 cysteines and an exchangeable S-adenosyl-L-methionine.</text>
</comment>
<dbReference type="InterPro" id="IPR013785">
    <property type="entry name" value="Aldolase_TIM"/>
</dbReference>
<dbReference type="Pfam" id="PF04055">
    <property type="entry name" value="Radical_SAM"/>
    <property type="match status" value="1"/>
</dbReference>
<evidence type="ECO:0000313" key="13">
    <source>
        <dbReference type="EMBL" id="OOO64884.1"/>
    </source>
</evidence>
<evidence type="ECO:0000256" key="8">
    <source>
        <dbReference type="ARBA" id="ARBA00023004"/>
    </source>
</evidence>
<dbReference type="RefSeq" id="WP_078025106.1">
    <property type="nucleotide sequence ID" value="NZ_JADPGM010000014.1"/>
</dbReference>
<keyword evidence="6 10" id="KW-0479">Metal-binding</keyword>
<dbReference type="GO" id="GO:0046872">
    <property type="term" value="F:metal ion binding"/>
    <property type="evidence" value="ECO:0007669"/>
    <property type="project" value="UniProtKB-UniRule"/>
</dbReference>
<dbReference type="SUPFAM" id="SSF102114">
    <property type="entry name" value="Radical SAM enzymes"/>
    <property type="match status" value="1"/>
</dbReference>
<reference evidence="12 14" key="1">
    <citation type="submission" date="2016-12" db="EMBL/GenBank/DDBJ databases">
        <title>Clostridium tepidum sp. nov., a close relative of Clostridium sporogenes and Clostridium botulinum Group I.</title>
        <authorList>
            <person name="Dobritsa A.P."/>
            <person name="Kutumbaka K."/>
            <person name="Werner K."/>
            <person name="Samadpour M."/>
        </authorList>
    </citation>
    <scope>NUCLEOTIDE SEQUENCE [LARGE SCALE GENOMIC DNA]</scope>
    <source>
        <strain evidence="12 14">PE</strain>
    </source>
</reference>
<evidence type="ECO:0000256" key="10">
    <source>
        <dbReference type="RuleBase" id="RU362053"/>
    </source>
</evidence>
<evidence type="ECO:0000313" key="14">
    <source>
        <dbReference type="Proteomes" id="UP000190206"/>
    </source>
</evidence>
<comment type="function">
    <text evidence="1 10">Activation of pyruvate formate-lyase under anaerobic conditions by generation of an organic free radical, using S-adenosylmethionine and reduced flavodoxin as cosubstrates to produce 5'-deoxy-adenosine.</text>
</comment>
<keyword evidence="8 10" id="KW-0408">Iron</keyword>
<evidence type="ECO:0000313" key="15">
    <source>
        <dbReference type="Proteomes" id="UP000190256"/>
    </source>
</evidence>
<comment type="catalytic activity">
    <reaction evidence="10">
        <text>glycyl-[formate C-acetyltransferase] + reduced [flavodoxin] + S-adenosyl-L-methionine = glycin-2-yl radical-[formate C-acetyltransferase] + semiquinone [flavodoxin] + 5'-deoxyadenosine + L-methionine + H(+)</text>
        <dbReference type="Rhea" id="RHEA:19225"/>
        <dbReference type="Rhea" id="RHEA-COMP:10622"/>
        <dbReference type="Rhea" id="RHEA-COMP:12190"/>
        <dbReference type="Rhea" id="RHEA-COMP:12191"/>
        <dbReference type="Rhea" id="RHEA-COMP:14480"/>
        <dbReference type="ChEBI" id="CHEBI:15378"/>
        <dbReference type="ChEBI" id="CHEBI:17319"/>
        <dbReference type="ChEBI" id="CHEBI:29947"/>
        <dbReference type="ChEBI" id="CHEBI:32722"/>
        <dbReference type="ChEBI" id="CHEBI:57618"/>
        <dbReference type="ChEBI" id="CHEBI:57844"/>
        <dbReference type="ChEBI" id="CHEBI:59789"/>
        <dbReference type="ChEBI" id="CHEBI:140311"/>
        <dbReference type="EC" id="1.97.1.4"/>
    </reaction>
</comment>
<keyword evidence="5 10" id="KW-0949">S-adenosyl-L-methionine</keyword>
<dbReference type="InterPro" id="IPR012838">
    <property type="entry name" value="PFL1_activating"/>
</dbReference>
<dbReference type="GO" id="GO:0051539">
    <property type="term" value="F:4 iron, 4 sulfur cluster binding"/>
    <property type="evidence" value="ECO:0007669"/>
    <property type="project" value="UniProtKB-UniRule"/>
</dbReference>